<keyword evidence="3 5" id="KW-1133">Transmembrane helix</keyword>
<keyword evidence="4 5" id="KW-0472">Membrane</keyword>
<evidence type="ECO:0000256" key="2">
    <source>
        <dbReference type="ARBA" id="ARBA00022692"/>
    </source>
</evidence>
<feature type="transmembrane region" description="Helical" evidence="5">
    <location>
        <begin position="257"/>
        <end position="278"/>
    </location>
</feature>
<dbReference type="Proteomes" id="UP001596135">
    <property type="component" value="Unassembled WGS sequence"/>
</dbReference>
<dbReference type="InterPro" id="IPR038770">
    <property type="entry name" value="Na+/solute_symporter_sf"/>
</dbReference>
<dbReference type="InterPro" id="IPR004710">
    <property type="entry name" value="Bilac:Na_transpt"/>
</dbReference>
<accession>A0ABW1LQZ1</accession>
<evidence type="ECO:0000313" key="6">
    <source>
        <dbReference type="EMBL" id="MFC6045876.1"/>
    </source>
</evidence>
<dbReference type="PANTHER" id="PTHR10361:SF28">
    <property type="entry name" value="P3 PROTEIN-RELATED"/>
    <property type="match status" value="1"/>
</dbReference>
<name>A0ABW1LQZ1_9ACTN</name>
<keyword evidence="7" id="KW-1185">Reference proteome</keyword>
<comment type="subcellular location">
    <subcellularLocation>
        <location evidence="1">Membrane</location>
        <topology evidence="1">Multi-pass membrane protein</topology>
    </subcellularLocation>
</comment>
<dbReference type="Pfam" id="PF01758">
    <property type="entry name" value="SBF"/>
    <property type="match status" value="1"/>
</dbReference>
<keyword evidence="2 5" id="KW-0812">Transmembrane</keyword>
<comment type="caution">
    <text evidence="6">The sequence shown here is derived from an EMBL/GenBank/DDBJ whole genome shotgun (WGS) entry which is preliminary data.</text>
</comment>
<feature type="transmembrane region" description="Helical" evidence="5">
    <location>
        <begin position="59"/>
        <end position="84"/>
    </location>
</feature>
<dbReference type="InterPro" id="IPR002657">
    <property type="entry name" value="BilAc:Na_symport/Acr3"/>
</dbReference>
<evidence type="ECO:0000256" key="3">
    <source>
        <dbReference type="ARBA" id="ARBA00022989"/>
    </source>
</evidence>
<feature type="transmembrane region" description="Helical" evidence="5">
    <location>
        <begin position="28"/>
        <end position="47"/>
    </location>
</feature>
<evidence type="ECO:0000256" key="1">
    <source>
        <dbReference type="ARBA" id="ARBA00004141"/>
    </source>
</evidence>
<proteinExistence type="predicted"/>
<dbReference type="RefSeq" id="WP_379159866.1">
    <property type="nucleotide sequence ID" value="NZ_JBHSRJ010000009.1"/>
</dbReference>
<feature type="transmembrane region" description="Helical" evidence="5">
    <location>
        <begin position="222"/>
        <end position="245"/>
    </location>
</feature>
<evidence type="ECO:0000256" key="5">
    <source>
        <dbReference type="SAM" id="Phobius"/>
    </source>
</evidence>
<evidence type="ECO:0000256" key="4">
    <source>
        <dbReference type="ARBA" id="ARBA00023136"/>
    </source>
</evidence>
<dbReference type="Gene3D" id="1.20.1530.20">
    <property type="match status" value="1"/>
</dbReference>
<feature type="transmembrane region" description="Helical" evidence="5">
    <location>
        <begin position="90"/>
        <end position="110"/>
    </location>
</feature>
<reference evidence="7" key="1">
    <citation type="journal article" date="2019" name="Int. J. Syst. Evol. Microbiol.">
        <title>The Global Catalogue of Microorganisms (GCM) 10K type strain sequencing project: providing services to taxonomists for standard genome sequencing and annotation.</title>
        <authorList>
            <consortium name="The Broad Institute Genomics Platform"/>
            <consortium name="The Broad Institute Genome Sequencing Center for Infectious Disease"/>
            <person name="Wu L."/>
            <person name="Ma J."/>
        </authorList>
    </citation>
    <scope>NUCLEOTIDE SEQUENCE [LARGE SCALE GENOMIC DNA]</scope>
    <source>
        <strain evidence="7">CCUG 54522</strain>
    </source>
</reference>
<gene>
    <name evidence="6" type="ORF">ACFPYL_22530</name>
</gene>
<dbReference type="PANTHER" id="PTHR10361">
    <property type="entry name" value="SODIUM-BILE ACID COTRANSPORTER"/>
    <property type="match status" value="1"/>
</dbReference>
<organism evidence="6 7">
    <name type="scientific">Nocardioides hankookensis</name>
    <dbReference type="NCBI Taxonomy" id="443157"/>
    <lineage>
        <taxon>Bacteria</taxon>
        <taxon>Bacillati</taxon>
        <taxon>Actinomycetota</taxon>
        <taxon>Actinomycetes</taxon>
        <taxon>Propionibacteriales</taxon>
        <taxon>Nocardioidaceae</taxon>
        <taxon>Nocardioides</taxon>
    </lineage>
</organism>
<feature type="transmembrane region" description="Helical" evidence="5">
    <location>
        <begin position="196"/>
        <end position="216"/>
    </location>
</feature>
<feature type="transmembrane region" description="Helical" evidence="5">
    <location>
        <begin position="117"/>
        <end position="143"/>
    </location>
</feature>
<feature type="transmembrane region" description="Helical" evidence="5">
    <location>
        <begin position="163"/>
        <end position="184"/>
    </location>
</feature>
<evidence type="ECO:0000313" key="7">
    <source>
        <dbReference type="Proteomes" id="UP001596135"/>
    </source>
</evidence>
<sequence length="319" mass="34179">MFLPLLTTPVTALTTDIDHVNIDFSSGAQTVLKIVIATILFGIALDIKTSDFTAVVRRPFPILVGVIAQFLLLPALTLLLTIVLDVRGSIALGMILVACCPPGNVSNILTHRAGGDVALSVSMTAISNLLTIFMLPINFAFWGGLSPNGDDVLRDVDLDPVKTFLEIALVIGLPFVAGVTINRLWPRVAHRVHKVVGPVSFVLLLLIIVLAFIGNWDIFTNYITLVLLAVFIQHLMALALGYGVARGTGLPSRSRKAMTFEVSVRNTGLGLVLVFAYFDGLGGMALVAAWWGLYDILAGLVVAAVWKRRTAEPAEVVAA</sequence>
<protein>
    <submittedName>
        <fullName evidence="6">Bile acid:sodium symporter family protein</fullName>
    </submittedName>
</protein>
<dbReference type="EMBL" id="JBHSRJ010000009">
    <property type="protein sequence ID" value="MFC6045876.1"/>
    <property type="molecule type" value="Genomic_DNA"/>
</dbReference>